<evidence type="ECO:0000313" key="2">
    <source>
        <dbReference type="EMBL" id="CAL4763983.1"/>
    </source>
</evidence>
<protein>
    <submittedName>
        <fullName evidence="1">Uncharacterized protein</fullName>
    </submittedName>
</protein>
<reference evidence="2 3" key="2">
    <citation type="submission" date="2024-05" db="EMBL/GenBank/DDBJ databases">
        <authorList>
            <person name="Chen Y."/>
            <person name="Shah S."/>
            <person name="Dougan E. K."/>
            <person name="Thang M."/>
            <person name="Chan C."/>
        </authorList>
    </citation>
    <scope>NUCLEOTIDE SEQUENCE [LARGE SCALE GENOMIC DNA]</scope>
</reference>
<accession>A0A9P1FHY2</accession>
<organism evidence="1">
    <name type="scientific">Cladocopium goreaui</name>
    <dbReference type="NCBI Taxonomy" id="2562237"/>
    <lineage>
        <taxon>Eukaryota</taxon>
        <taxon>Sar</taxon>
        <taxon>Alveolata</taxon>
        <taxon>Dinophyceae</taxon>
        <taxon>Suessiales</taxon>
        <taxon>Symbiodiniaceae</taxon>
        <taxon>Cladocopium</taxon>
    </lineage>
</organism>
<keyword evidence="3" id="KW-1185">Reference proteome</keyword>
<dbReference type="EMBL" id="CAMXCT030000288">
    <property type="protein sequence ID" value="CAL4763983.1"/>
    <property type="molecule type" value="Genomic_DNA"/>
</dbReference>
<comment type="caution">
    <text evidence="1">The sequence shown here is derived from an EMBL/GenBank/DDBJ whole genome shotgun (WGS) entry which is preliminary data.</text>
</comment>
<gene>
    <name evidence="1" type="ORF">C1SCF055_LOCUS4874</name>
</gene>
<sequence>MNLLLAFKGDFAAANTSQNLGALPNISTAERPFPCITPSGKFLVATHQRYLMGREAMILQGIPIHHLDISTRTESDESNSSGEDSSSSEVLDLASGVVDLSLQRLQSLHAVEKESNREPRGEYVNGGLSKARCKKVLDKPRPHARSATKSASVNSFFVHMYWSAGETMTVLETPKSMLDISDETLREDLLNRLIDSKLMGPALQIGFHHSPEGLPERKLPHGNWATLFLLYVAYCQSAGEDPACKSVFYDVAKRWKVCLRFHKPSVHSTCLLCSTLKAQIANASDFKEHARLCDVLLGHYTQQWRDREIYWMARDRSRAIRDMLTMIVDSYDHQKMMLPRLFPRRRPPKSSVYETIRRTSLTLTCSIAHGWGIYFFIGGEGMPGGANWTLEVVSWLHGGSCWDWFSLPL</sequence>
<dbReference type="EMBL" id="CAMXCT010000288">
    <property type="protein sequence ID" value="CAI3976671.1"/>
    <property type="molecule type" value="Genomic_DNA"/>
</dbReference>
<dbReference type="EMBL" id="CAMXCT020000288">
    <property type="protein sequence ID" value="CAL1130046.1"/>
    <property type="molecule type" value="Genomic_DNA"/>
</dbReference>
<evidence type="ECO:0000313" key="3">
    <source>
        <dbReference type="Proteomes" id="UP001152797"/>
    </source>
</evidence>
<evidence type="ECO:0000313" key="1">
    <source>
        <dbReference type="EMBL" id="CAI3976671.1"/>
    </source>
</evidence>
<proteinExistence type="predicted"/>
<reference evidence="1" key="1">
    <citation type="submission" date="2022-10" db="EMBL/GenBank/DDBJ databases">
        <authorList>
            <person name="Chen Y."/>
            <person name="Dougan E. K."/>
            <person name="Chan C."/>
            <person name="Rhodes N."/>
            <person name="Thang M."/>
        </authorList>
    </citation>
    <scope>NUCLEOTIDE SEQUENCE</scope>
</reference>
<name>A0A9P1FHY2_9DINO</name>
<dbReference type="Proteomes" id="UP001152797">
    <property type="component" value="Unassembled WGS sequence"/>
</dbReference>
<dbReference type="AlphaFoldDB" id="A0A9P1FHY2"/>